<evidence type="ECO:0000256" key="1">
    <source>
        <dbReference type="SAM" id="MobiDB-lite"/>
    </source>
</evidence>
<feature type="region of interest" description="Disordered" evidence="1">
    <location>
        <begin position="40"/>
        <end position="97"/>
    </location>
</feature>
<feature type="domain" description="Poly(A) RNA polymerase mitochondrial-like central palm" evidence="2">
    <location>
        <begin position="273"/>
        <end position="398"/>
    </location>
</feature>
<dbReference type="RefSeq" id="XP_012335374.1">
    <property type="nucleotide sequence ID" value="XM_012479951.1"/>
</dbReference>
<feature type="compositionally biased region" description="Pro residues" evidence="1">
    <location>
        <begin position="220"/>
        <end position="229"/>
    </location>
</feature>
<gene>
    <name evidence="3" type="ORF">AK88_02320</name>
</gene>
<feature type="compositionally biased region" description="Basic and acidic residues" evidence="1">
    <location>
        <begin position="42"/>
        <end position="59"/>
    </location>
</feature>
<dbReference type="GO" id="GO:0031123">
    <property type="term" value="P:RNA 3'-end processing"/>
    <property type="evidence" value="ECO:0007669"/>
    <property type="project" value="TreeGrafter"/>
</dbReference>
<dbReference type="PANTHER" id="PTHR23092">
    <property type="entry name" value="POLY(A) RNA POLYMERASE"/>
    <property type="match status" value="1"/>
</dbReference>
<dbReference type="VEuPathDB" id="PlasmoDB:AK88_02320"/>
<dbReference type="InterPro" id="IPR043519">
    <property type="entry name" value="NT_sf"/>
</dbReference>
<keyword evidence="4" id="KW-1185">Reference proteome</keyword>
<dbReference type="SUPFAM" id="SSF81631">
    <property type="entry name" value="PAP/OAS1 substrate-binding domain"/>
    <property type="match status" value="1"/>
</dbReference>
<dbReference type="GO" id="GO:0003729">
    <property type="term" value="F:mRNA binding"/>
    <property type="evidence" value="ECO:0007669"/>
    <property type="project" value="TreeGrafter"/>
</dbReference>
<dbReference type="Pfam" id="PF22600">
    <property type="entry name" value="MTPAP-like_central"/>
    <property type="match status" value="1"/>
</dbReference>
<proteinExistence type="predicted"/>
<feature type="region of interest" description="Disordered" evidence="1">
    <location>
        <begin position="680"/>
        <end position="700"/>
    </location>
</feature>
<dbReference type="GO" id="GO:1990817">
    <property type="term" value="F:poly(A) RNA polymerase activity"/>
    <property type="evidence" value="ECO:0007669"/>
    <property type="project" value="InterPro"/>
</dbReference>
<dbReference type="CDD" id="cd05402">
    <property type="entry name" value="NT_PAP_TUTase"/>
    <property type="match status" value="1"/>
</dbReference>
<feature type="region of interest" description="Disordered" evidence="1">
    <location>
        <begin position="209"/>
        <end position="229"/>
    </location>
</feature>
<dbReference type="GeneID" id="24267634"/>
<dbReference type="PANTHER" id="PTHR23092:SF15">
    <property type="entry name" value="INACTIVE NON-CANONICAL POLY(A) RNA POLYMERASE PROTEIN TRF4-2-RELATED"/>
    <property type="match status" value="1"/>
</dbReference>
<dbReference type="GO" id="GO:0043634">
    <property type="term" value="P:polyadenylation-dependent ncRNA catabolic process"/>
    <property type="evidence" value="ECO:0007669"/>
    <property type="project" value="TreeGrafter"/>
</dbReference>
<dbReference type="Proteomes" id="UP000054561">
    <property type="component" value="Unassembled WGS sequence"/>
</dbReference>
<organism evidence="3 4">
    <name type="scientific">Plasmodium fragile</name>
    <dbReference type="NCBI Taxonomy" id="5857"/>
    <lineage>
        <taxon>Eukaryota</taxon>
        <taxon>Sar</taxon>
        <taxon>Alveolata</taxon>
        <taxon>Apicomplexa</taxon>
        <taxon>Aconoidasida</taxon>
        <taxon>Haemosporida</taxon>
        <taxon>Plasmodiidae</taxon>
        <taxon>Plasmodium</taxon>
        <taxon>Plasmodium (Plasmodium)</taxon>
    </lineage>
</organism>
<dbReference type="OrthoDB" id="273917at2759"/>
<dbReference type="Gene3D" id="3.30.460.10">
    <property type="entry name" value="Beta Polymerase, domain 2"/>
    <property type="match status" value="1"/>
</dbReference>
<evidence type="ECO:0000259" key="2">
    <source>
        <dbReference type="Pfam" id="PF22600"/>
    </source>
</evidence>
<dbReference type="EMBL" id="KQ001666">
    <property type="protein sequence ID" value="KJP88045.1"/>
    <property type="molecule type" value="Genomic_DNA"/>
</dbReference>
<name>A0A0D9QLU1_PLAFR</name>
<dbReference type="SUPFAM" id="SSF81301">
    <property type="entry name" value="Nucleotidyltransferase"/>
    <property type="match status" value="1"/>
</dbReference>
<dbReference type="GO" id="GO:0005730">
    <property type="term" value="C:nucleolus"/>
    <property type="evidence" value="ECO:0007669"/>
    <property type="project" value="TreeGrafter"/>
</dbReference>
<feature type="region of interest" description="Disordered" evidence="1">
    <location>
        <begin position="102"/>
        <end position="121"/>
    </location>
</feature>
<feature type="compositionally biased region" description="Basic and acidic residues" evidence="1">
    <location>
        <begin position="683"/>
        <end position="696"/>
    </location>
</feature>
<reference evidence="3 4" key="1">
    <citation type="submission" date="2014-03" db="EMBL/GenBank/DDBJ databases">
        <title>The Genome Sequence of Plasmodium fragile nilgiri.</title>
        <authorList>
            <consortium name="The Broad Institute Genomics Platform"/>
            <consortium name="The Broad Institute Genome Sequencing Center for Infectious Disease"/>
            <person name="Neafsey D."/>
            <person name="Duraisingh M."/>
            <person name="Young S.K."/>
            <person name="Zeng Q."/>
            <person name="Gargeya S."/>
            <person name="Abouelleil A."/>
            <person name="Alvarado L."/>
            <person name="Chapman S.B."/>
            <person name="Gainer-Dewar J."/>
            <person name="Goldberg J."/>
            <person name="Griggs A."/>
            <person name="Gujja S."/>
            <person name="Hansen M."/>
            <person name="Howarth C."/>
            <person name="Imamovic A."/>
            <person name="Larimer J."/>
            <person name="Pearson M."/>
            <person name="Poon T.W."/>
            <person name="Priest M."/>
            <person name="Roberts A."/>
            <person name="Saif S."/>
            <person name="Shea T."/>
            <person name="Sykes S."/>
            <person name="Wortman J."/>
            <person name="Nusbaum C."/>
            <person name="Birren B."/>
        </authorList>
    </citation>
    <scope>NUCLEOTIDE SEQUENCE [LARGE SCALE GENOMIC DNA]</scope>
    <source>
        <strain evidence="4">nilgiri</strain>
    </source>
</reference>
<protein>
    <recommendedName>
        <fullName evidence="2">Poly(A) RNA polymerase mitochondrial-like central palm domain-containing protein</fullName>
    </recommendedName>
</protein>
<evidence type="ECO:0000313" key="3">
    <source>
        <dbReference type="EMBL" id="KJP88045.1"/>
    </source>
</evidence>
<dbReference type="GO" id="GO:0031499">
    <property type="term" value="C:TRAMP complex"/>
    <property type="evidence" value="ECO:0007669"/>
    <property type="project" value="TreeGrafter"/>
</dbReference>
<sequence>MTKGKQINREVMGRKVKLSKKRKFAKKMEALKGKLYSALGERLSDDERGKRPPMWEKKLTGWGNRGGREPPAQPRSEMGQKRQKRVHNEEDEEEVCRSDPYRNDLRRGKTHPRVTKPDGYNALGRQEHKVKHMDGVGIGKRKRGTPHHTQLTWVHGEHEKSIIDFMQKNGSHHFNNYLDDLKKIYFCTGRTSDTYRMMIRDMDTNMRSVQGVKQRSTSAPPSPSSPPCELPVRKDQVMKGEVMKGEVKKEHASGFVDKQYLVSSTIELLYNLGKEVMHLTHLMKPRRHEVAMREKLVKQVEVFIRGTYPQVYILIFGSCNTDLDLYNSDMDICIYNSIDDDRTNVRKLYNEMKRNKLFKNASIKQIIGAKVPIVKCFFTHLQISIDFSFNQVSAIVSTVQTQRVLKKNPLIKYIIIFFKILLSVNDLNDAFQGGISSFKLFLIMVKFMQEHSFVFYGKNTYLYVGEVVHKFVSYLSLFKDKSQQSMASFFSAIYKYNPPTQTANQATQCGSHAATPRTPTIEFVKRKNMKVIKKLFSHIFCKLGLTNTSFNENKGDLSFEKLFQVRQCMKEALYSLSDVLIYLVRKKNKNICPEFDDVIFADALSIVAFFHFLREERLNRFLRDYYALLHQRMLCLRGKTPPDKVPLHDDALIEVCEEPNGEVTQNQHLPPEGTLAQVNTPNDHLEDPHDGKDNHSTDANCPLQHVTHNIDSAAGDQLNHANGLSPLMSSYFKHDSIDEVQANVNRLYLAMGHKTNNHNRLVKKVCSKLVIMNSLLDLNKVLSNRFHYHQIFLPSPEERKCKGSTPAWPEEGDPQDQAELAALKRHMLASLVRFKKYDPSEVMGLEIKSEFFVNTADTVF</sequence>
<dbReference type="InterPro" id="IPR045862">
    <property type="entry name" value="Trf4-like"/>
</dbReference>
<evidence type="ECO:0000313" key="4">
    <source>
        <dbReference type="Proteomes" id="UP000054561"/>
    </source>
</evidence>
<dbReference type="OMA" id="ENPYGEN"/>
<accession>A0A0D9QLU1</accession>
<dbReference type="InterPro" id="IPR054708">
    <property type="entry name" value="MTPAP-like_central"/>
</dbReference>
<dbReference type="AlphaFoldDB" id="A0A0D9QLU1"/>